<dbReference type="Gene3D" id="1.10.260.40">
    <property type="entry name" value="lambda repressor-like DNA-binding domains"/>
    <property type="match status" value="1"/>
</dbReference>
<dbReference type="CDD" id="cd01544">
    <property type="entry name" value="PBP1_GalR"/>
    <property type="match status" value="1"/>
</dbReference>
<dbReference type="EMBL" id="JBHSGT010000040">
    <property type="protein sequence ID" value="MFC4710124.1"/>
    <property type="molecule type" value="Genomic_DNA"/>
</dbReference>
<comment type="caution">
    <text evidence="5">The sequence shown here is derived from an EMBL/GenBank/DDBJ whole genome shotgun (WGS) entry which is preliminary data.</text>
</comment>
<gene>
    <name evidence="5" type="ORF">ACFO3L_05725</name>
</gene>
<evidence type="ECO:0000313" key="6">
    <source>
        <dbReference type="Proteomes" id="UP001596026"/>
    </source>
</evidence>
<organism evidence="5 6">
    <name type="scientific">Enterococcus eurekensis</name>
    <dbReference type="NCBI Taxonomy" id="1159753"/>
    <lineage>
        <taxon>Bacteria</taxon>
        <taxon>Bacillati</taxon>
        <taxon>Bacillota</taxon>
        <taxon>Bacilli</taxon>
        <taxon>Lactobacillales</taxon>
        <taxon>Enterococcaceae</taxon>
        <taxon>Enterococcus</taxon>
    </lineage>
</organism>
<keyword evidence="3" id="KW-0804">Transcription</keyword>
<dbReference type="SUPFAM" id="SSF47413">
    <property type="entry name" value="lambda repressor-like DNA-binding domains"/>
    <property type="match status" value="1"/>
</dbReference>
<dbReference type="PANTHER" id="PTHR30146:SF149">
    <property type="entry name" value="HTH-TYPE TRANSCRIPTIONAL REGULATOR EBGR"/>
    <property type="match status" value="1"/>
</dbReference>
<keyword evidence="1" id="KW-0805">Transcription regulation</keyword>
<dbReference type="PROSITE" id="PS00356">
    <property type="entry name" value="HTH_LACI_1"/>
    <property type="match status" value="1"/>
</dbReference>
<evidence type="ECO:0000256" key="2">
    <source>
        <dbReference type="ARBA" id="ARBA00023125"/>
    </source>
</evidence>
<protein>
    <submittedName>
        <fullName evidence="5">LacI family DNA-binding transcriptional regulator</fullName>
    </submittedName>
</protein>
<dbReference type="RefSeq" id="WP_379964744.1">
    <property type="nucleotide sequence ID" value="NZ_JBHSGT010000040.1"/>
</dbReference>
<feature type="domain" description="HTH lacI-type" evidence="4">
    <location>
        <begin position="2"/>
        <end position="58"/>
    </location>
</feature>
<dbReference type="Pfam" id="PF13377">
    <property type="entry name" value="Peripla_BP_3"/>
    <property type="match status" value="1"/>
</dbReference>
<dbReference type="CDD" id="cd01392">
    <property type="entry name" value="HTH_LacI"/>
    <property type="match status" value="1"/>
</dbReference>
<dbReference type="InterPro" id="IPR028082">
    <property type="entry name" value="Peripla_BP_I"/>
</dbReference>
<dbReference type="Gene3D" id="3.40.50.2300">
    <property type="match status" value="2"/>
</dbReference>
<evidence type="ECO:0000313" key="5">
    <source>
        <dbReference type="EMBL" id="MFC4710124.1"/>
    </source>
</evidence>
<proteinExistence type="predicted"/>
<keyword evidence="2 5" id="KW-0238">DNA-binding</keyword>
<sequence length="335" mass="38275">MATIRDVAKKAGVSPATVSRVLNADPALSILPETREQVLLAAKELDYSLTKNKKKVREKKKIILILAVSKEDETEDTYYHSIRSGIISECKKRKIEITKEILVQEIRSYENEIMQQSGIISIGTIEKEVQDYLGEISQELIFLDDPKSSDRYDAVYVDLAKSTKMTLDYLAQKNYKKIGFIGGLEERRDFEGNRLNRKEIRFRTYLEWMEENHLEQYIQYELGNWTVKSGYEAANRLIAAGDLPKAILVASDPIAIGVYRALQEKKINIPEDVAIASFDDIEMAEFLTPTLTTVRFSSEAMGRMGIRILLDRLELGEREPVRVVIPTKLMKRESS</sequence>
<dbReference type="InterPro" id="IPR000843">
    <property type="entry name" value="HTH_LacI"/>
</dbReference>
<accession>A0ABV9M536</accession>
<reference evidence="6" key="1">
    <citation type="journal article" date="2019" name="Int. J. Syst. Evol. Microbiol.">
        <title>The Global Catalogue of Microorganisms (GCM) 10K type strain sequencing project: providing services to taxonomists for standard genome sequencing and annotation.</title>
        <authorList>
            <consortium name="The Broad Institute Genomics Platform"/>
            <consortium name="The Broad Institute Genome Sequencing Center for Infectious Disease"/>
            <person name="Wu L."/>
            <person name="Ma J."/>
        </authorList>
    </citation>
    <scope>NUCLEOTIDE SEQUENCE [LARGE SCALE GENOMIC DNA]</scope>
    <source>
        <strain evidence="6">CGMCC 1.19061</strain>
    </source>
</reference>
<name>A0ABV9M536_9ENTE</name>
<dbReference type="SMART" id="SM00354">
    <property type="entry name" value="HTH_LACI"/>
    <property type="match status" value="1"/>
</dbReference>
<evidence type="ECO:0000256" key="3">
    <source>
        <dbReference type="ARBA" id="ARBA00023163"/>
    </source>
</evidence>
<dbReference type="Pfam" id="PF00356">
    <property type="entry name" value="LacI"/>
    <property type="match status" value="1"/>
</dbReference>
<dbReference type="SUPFAM" id="SSF53822">
    <property type="entry name" value="Periplasmic binding protein-like I"/>
    <property type="match status" value="1"/>
</dbReference>
<dbReference type="PROSITE" id="PS50932">
    <property type="entry name" value="HTH_LACI_2"/>
    <property type="match status" value="1"/>
</dbReference>
<dbReference type="PANTHER" id="PTHR30146">
    <property type="entry name" value="LACI-RELATED TRANSCRIPTIONAL REPRESSOR"/>
    <property type="match status" value="1"/>
</dbReference>
<dbReference type="InterPro" id="IPR010982">
    <property type="entry name" value="Lambda_DNA-bd_dom_sf"/>
</dbReference>
<keyword evidence="6" id="KW-1185">Reference proteome</keyword>
<dbReference type="GO" id="GO:0003677">
    <property type="term" value="F:DNA binding"/>
    <property type="evidence" value="ECO:0007669"/>
    <property type="project" value="UniProtKB-KW"/>
</dbReference>
<dbReference type="PRINTS" id="PR00036">
    <property type="entry name" value="HTHLACI"/>
</dbReference>
<dbReference type="InterPro" id="IPR046335">
    <property type="entry name" value="LacI/GalR-like_sensor"/>
</dbReference>
<evidence type="ECO:0000259" key="4">
    <source>
        <dbReference type="PROSITE" id="PS50932"/>
    </source>
</evidence>
<evidence type="ECO:0000256" key="1">
    <source>
        <dbReference type="ARBA" id="ARBA00023015"/>
    </source>
</evidence>
<dbReference type="Proteomes" id="UP001596026">
    <property type="component" value="Unassembled WGS sequence"/>
</dbReference>